<dbReference type="EMBL" id="OQ845957">
    <property type="protein sequence ID" value="WMU95519.1"/>
    <property type="molecule type" value="Genomic_DNA"/>
</dbReference>
<keyword evidence="2" id="KW-1185">Reference proteome</keyword>
<organism evidence="1 2">
    <name type="scientific">Escherichia phage pEC-M719-6WT.1</name>
    <dbReference type="NCBI Taxonomy" id="3056220"/>
    <lineage>
        <taxon>Viruses</taxon>
        <taxon>Duplodnaviria</taxon>
        <taxon>Heunggongvirae</taxon>
        <taxon>Uroviricota</taxon>
        <taxon>Caudoviricetes</taxon>
        <taxon>Andersonviridae</taxon>
        <taxon>Ounavirinae</taxon>
        <taxon>Mooglevirus</taxon>
        <taxon>Mooglevirus M7196WT1</taxon>
    </lineage>
</organism>
<protein>
    <submittedName>
        <fullName evidence="1">Uncharacterized protein</fullName>
    </submittedName>
</protein>
<sequence>MQKIGTTLEQPEAVLLKSTILSHLKNRNLLEGEFLIETNYDAGTIDFVDSDTGDSLCILPSHLFTTELRDSKSITVSLDASIELYTGTQYPKSFKALLNIFIEDIREIVKPIAGRHVVNAECPNGYSITLTGDYGSMEFLSFVPKHFTDFCSSEHDDLDFVVDIQQTFKVNKK</sequence>
<name>A0AA51U675_9CAUD</name>
<dbReference type="Proteomes" id="UP001268809">
    <property type="component" value="Segment"/>
</dbReference>
<proteinExistence type="predicted"/>
<evidence type="ECO:0000313" key="1">
    <source>
        <dbReference type="EMBL" id="WMU95519.1"/>
    </source>
</evidence>
<accession>A0AA51U675</accession>
<reference evidence="1 2" key="1">
    <citation type="submission" date="2023-04" db="EMBL/GenBank/DDBJ databases">
        <authorList>
            <person name="Wang C."/>
            <person name="Guo Z."/>
            <person name="Wang M."/>
            <person name="Wang X."/>
            <person name="Ji F."/>
            <person name="Zhao J."/>
            <person name="Zeng J."/>
            <person name="Zuo J."/>
        </authorList>
    </citation>
    <scope>NUCLEOTIDE SEQUENCE [LARGE SCALE GENOMIC DNA]</scope>
</reference>
<evidence type="ECO:0000313" key="2">
    <source>
        <dbReference type="Proteomes" id="UP001268809"/>
    </source>
</evidence>